<feature type="compositionally biased region" description="Basic and acidic residues" evidence="1">
    <location>
        <begin position="284"/>
        <end position="297"/>
    </location>
</feature>
<sequence>MKVFKITYEDGKVKRLESEDQTFKVGRASNNNIVIRNDKVSREHGHFTVGGGMVTYFDRSKNGSLVNGEKVHNSGVHLKIGDVVELPGARIEYKGDDMRDKEAPPTVSLAAPIIAAVSFLVVLLGVAALIYFFGYAKRPQYDSLNCCKISNFQAGVITIDPMGNATVFESPTIPRIPDTKFGVYFQYESKSEKPIKYHQEMLYPYLPENWETWITDEGIFQLFPSENRGVFSTTLPAEKTSFTRVVTLDALYPVGTQTWKIYLDNELYKTVSFTVVAQELPPAPEEKKEEPEEEVKKPPVKKKTTPKVEEKEIPPITPEDGTGTTPDDGTGTTPPDGGGTTSPYGGGTTDDSQNRSLLRLLFPWMR</sequence>
<evidence type="ECO:0000313" key="5">
    <source>
        <dbReference type="Proteomes" id="UP000809273"/>
    </source>
</evidence>
<organism evidence="4 5">
    <name type="scientific">Candidatus Zymogenus saltonus</name>
    <dbReference type="NCBI Taxonomy" id="2844893"/>
    <lineage>
        <taxon>Bacteria</taxon>
        <taxon>Deltaproteobacteria</taxon>
        <taxon>Candidatus Zymogenia</taxon>
        <taxon>Candidatus Zymogeniales</taxon>
        <taxon>Candidatus Zymogenaceae</taxon>
        <taxon>Candidatus Zymogenus</taxon>
    </lineage>
</organism>
<gene>
    <name evidence="4" type="ORF">JW984_07980</name>
</gene>
<feature type="compositionally biased region" description="Gly residues" evidence="1">
    <location>
        <begin position="336"/>
        <end position="348"/>
    </location>
</feature>
<dbReference type="SUPFAM" id="SSF49879">
    <property type="entry name" value="SMAD/FHA domain"/>
    <property type="match status" value="1"/>
</dbReference>
<comment type="caution">
    <text evidence="4">The sequence shown here is derived from an EMBL/GenBank/DDBJ whole genome shotgun (WGS) entry which is preliminary data.</text>
</comment>
<keyword evidence="2" id="KW-0472">Membrane</keyword>
<name>A0A9D8KF78_9DELT</name>
<evidence type="ECO:0000259" key="3">
    <source>
        <dbReference type="PROSITE" id="PS50006"/>
    </source>
</evidence>
<dbReference type="CDD" id="cd00060">
    <property type="entry name" value="FHA"/>
    <property type="match status" value="1"/>
</dbReference>
<evidence type="ECO:0000313" key="4">
    <source>
        <dbReference type="EMBL" id="MBN1573118.1"/>
    </source>
</evidence>
<dbReference type="SMART" id="SM00240">
    <property type="entry name" value="FHA"/>
    <property type="match status" value="1"/>
</dbReference>
<dbReference type="Pfam" id="PF00498">
    <property type="entry name" value="FHA"/>
    <property type="match status" value="1"/>
</dbReference>
<dbReference type="PROSITE" id="PS50006">
    <property type="entry name" value="FHA_DOMAIN"/>
    <property type="match status" value="1"/>
</dbReference>
<dbReference type="EMBL" id="JAFGIX010000040">
    <property type="protein sequence ID" value="MBN1573118.1"/>
    <property type="molecule type" value="Genomic_DNA"/>
</dbReference>
<dbReference type="InterPro" id="IPR008984">
    <property type="entry name" value="SMAD_FHA_dom_sf"/>
</dbReference>
<feature type="region of interest" description="Disordered" evidence="1">
    <location>
        <begin position="281"/>
        <end position="366"/>
    </location>
</feature>
<dbReference type="Proteomes" id="UP000809273">
    <property type="component" value="Unassembled WGS sequence"/>
</dbReference>
<keyword evidence="2" id="KW-1133">Transmembrane helix</keyword>
<protein>
    <submittedName>
        <fullName evidence="4">FHA domain-containing protein</fullName>
    </submittedName>
</protein>
<feature type="transmembrane region" description="Helical" evidence="2">
    <location>
        <begin position="109"/>
        <end position="133"/>
    </location>
</feature>
<reference evidence="4" key="2">
    <citation type="submission" date="2021-01" db="EMBL/GenBank/DDBJ databases">
        <authorList>
            <person name="Hahn C.R."/>
            <person name="Youssef N.H."/>
            <person name="Elshahed M."/>
        </authorList>
    </citation>
    <scope>NUCLEOTIDE SEQUENCE</scope>
    <source>
        <strain evidence="4">Zod_Metabat.24</strain>
    </source>
</reference>
<dbReference type="Gene3D" id="2.60.200.20">
    <property type="match status" value="1"/>
</dbReference>
<accession>A0A9D8KF78</accession>
<reference evidence="4" key="1">
    <citation type="journal article" date="2021" name="Environ. Microbiol.">
        <title>Genomic characterization of three novel Desulfobacterota classes expand the metabolic and phylogenetic diversity of the phylum.</title>
        <authorList>
            <person name="Murphy C.L."/>
            <person name="Biggerstaff J."/>
            <person name="Eichhorn A."/>
            <person name="Ewing E."/>
            <person name="Shahan R."/>
            <person name="Soriano D."/>
            <person name="Stewart S."/>
            <person name="VanMol K."/>
            <person name="Walker R."/>
            <person name="Walters P."/>
            <person name="Elshahed M.S."/>
            <person name="Youssef N.H."/>
        </authorList>
    </citation>
    <scope>NUCLEOTIDE SEQUENCE</scope>
    <source>
        <strain evidence="4">Zod_Metabat.24</strain>
    </source>
</reference>
<evidence type="ECO:0000256" key="2">
    <source>
        <dbReference type="SAM" id="Phobius"/>
    </source>
</evidence>
<feature type="compositionally biased region" description="Low complexity" evidence="1">
    <location>
        <begin position="318"/>
        <end position="335"/>
    </location>
</feature>
<proteinExistence type="predicted"/>
<evidence type="ECO:0000256" key="1">
    <source>
        <dbReference type="SAM" id="MobiDB-lite"/>
    </source>
</evidence>
<dbReference type="InterPro" id="IPR000253">
    <property type="entry name" value="FHA_dom"/>
</dbReference>
<keyword evidence="2" id="KW-0812">Transmembrane</keyword>
<dbReference type="AlphaFoldDB" id="A0A9D8KF78"/>
<feature type="domain" description="FHA" evidence="3">
    <location>
        <begin position="23"/>
        <end position="71"/>
    </location>
</feature>